<sequence length="73" mass="8026">MLDLRHNRLGDEGFRHICDALKHPDTIARSSLSALVMWNNGITSASMDCLAHALKNNPKLETLNIGKNALSVD</sequence>
<dbReference type="OrthoDB" id="10034042at2759"/>
<dbReference type="InterPro" id="IPR032675">
    <property type="entry name" value="LRR_dom_sf"/>
</dbReference>
<protein>
    <submittedName>
        <fullName evidence="4">Uncharacterized protein</fullName>
    </submittedName>
</protein>
<dbReference type="SUPFAM" id="SSF52047">
    <property type="entry name" value="RNI-like"/>
    <property type="match status" value="1"/>
</dbReference>
<dbReference type="EMBL" id="AZBU02000011">
    <property type="protein sequence ID" value="TKR60289.1"/>
    <property type="molecule type" value="Genomic_DNA"/>
</dbReference>
<gene>
    <name evidence="4" type="ORF">L596_027557</name>
</gene>
<dbReference type="SMART" id="SM00368">
    <property type="entry name" value="LRR_RI"/>
    <property type="match status" value="2"/>
</dbReference>
<reference evidence="4 5" key="2">
    <citation type="journal article" date="2019" name="G3 (Bethesda)">
        <title>Hybrid Assembly of the Genome of the Entomopathogenic Nematode Steinernema carpocapsae Identifies the X-Chromosome.</title>
        <authorList>
            <person name="Serra L."/>
            <person name="Macchietto M."/>
            <person name="Macias-Munoz A."/>
            <person name="McGill C.J."/>
            <person name="Rodriguez I.M."/>
            <person name="Rodriguez B."/>
            <person name="Murad R."/>
            <person name="Mortazavi A."/>
        </authorList>
    </citation>
    <scope>NUCLEOTIDE SEQUENCE [LARGE SCALE GENOMIC DNA]</scope>
    <source>
        <strain evidence="4 5">ALL</strain>
    </source>
</reference>
<dbReference type="Gene3D" id="3.80.10.10">
    <property type="entry name" value="Ribonuclease Inhibitor"/>
    <property type="match status" value="1"/>
</dbReference>
<dbReference type="AlphaFoldDB" id="A0A4U5LVV1"/>
<proteinExistence type="inferred from homology"/>
<evidence type="ECO:0000256" key="1">
    <source>
        <dbReference type="ARBA" id="ARBA00022614"/>
    </source>
</evidence>
<dbReference type="InterPro" id="IPR051279">
    <property type="entry name" value="PP1-Reg/Actin-Interact_Protein"/>
</dbReference>
<evidence type="ECO:0000313" key="5">
    <source>
        <dbReference type="Proteomes" id="UP000298663"/>
    </source>
</evidence>
<name>A0A4U5LVV1_STECR</name>
<reference evidence="4 5" key="1">
    <citation type="journal article" date="2015" name="Genome Biol.">
        <title>Comparative genomics of Steinernema reveals deeply conserved gene regulatory networks.</title>
        <authorList>
            <person name="Dillman A.R."/>
            <person name="Macchietto M."/>
            <person name="Porter C.F."/>
            <person name="Rogers A."/>
            <person name="Williams B."/>
            <person name="Antoshechkin I."/>
            <person name="Lee M.M."/>
            <person name="Goodwin Z."/>
            <person name="Lu X."/>
            <person name="Lewis E.E."/>
            <person name="Goodrich-Blair H."/>
            <person name="Stock S.P."/>
            <person name="Adams B.J."/>
            <person name="Sternberg P.W."/>
            <person name="Mortazavi A."/>
        </authorList>
    </citation>
    <scope>NUCLEOTIDE SEQUENCE [LARGE SCALE GENOMIC DNA]</scope>
    <source>
        <strain evidence="4 5">ALL</strain>
    </source>
</reference>
<keyword evidence="2" id="KW-0677">Repeat</keyword>
<organism evidence="4 5">
    <name type="scientific">Steinernema carpocapsae</name>
    <name type="common">Entomopathogenic nematode</name>
    <dbReference type="NCBI Taxonomy" id="34508"/>
    <lineage>
        <taxon>Eukaryota</taxon>
        <taxon>Metazoa</taxon>
        <taxon>Ecdysozoa</taxon>
        <taxon>Nematoda</taxon>
        <taxon>Chromadorea</taxon>
        <taxon>Rhabditida</taxon>
        <taxon>Tylenchina</taxon>
        <taxon>Panagrolaimomorpha</taxon>
        <taxon>Strongyloidoidea</taxon>
        <taxon>Steinernematidae</taxon>
        <taxon>Steinernema</taxon>
    </lineage>
</organism>
<comment type="similarity">
    <text evidence="3">Belongs to the PPP1R37 family.</text>
</comment>
<dbReference type="PANTHER" id="PTHR24112">
    <property type="entry name" value="LEUCINE-RICH REPEAT, ISOFORM F-RELATED"/>
    <property type="match status" value="1"/>
</dbReference>
<accession>A0A4U5LVV1</accession>
<dbReference type="Proteomes" id="UP000298663">
    <property type="component" value="Unassembled WGS sequence"/>
</dbReference>
<dbReference type="InterPro" id="IPR001611">
    <property type="entry name" value="Leu-rich_rpt"/>
</dbReference>
<keyword evidence="1" id="KW-0433">Leucine-rich repeat</keyword>
<keyword evidence="5" id="KW-1185">Reference proteome</keyword>
<evidence type="ECO:0000256" key="2">
    <source>
        <dbReference type="ARBA" id="ARBA00022737"/>
    </source>
</evidence>
<comment type="caution">
    <text evidence="4">The sequence shown here is derived from an EMBL/GenBank/DDBJ whole genome shotgun (WGS) entry which is preliminary data.</text>
</comment>
<dbReference type="PANTHER" id="PTHR24112:SF9">
    <property type="entry name" value="PROTEIN PHOSPHATASE 1 REGULATORY SUBUNIT 37"/>
    <property type="match status" value="1"/>
</dbReference>
<dbReference type="Pfam" id="PF13516">
    <property type="entry name" value="LRR_6"/>
    <property type="match status" value="2"/>
</dbReference>
<evidence type="ECO:0000256" key="3">
    <source>
        <dbReference type="ARBA" id="ARBA00038315"/>
    </source>
</evidence>
<evidence type="ECO:0000313" key="4">
    <source>
        <dbReference type="EMBL" id="TKR60289.1"/>
    </source>
</evidence>